<dbReference type="InterPro" id="IPR052174">
    <property type="entry name" value="Flavoredoxin"/>
</dbReference>
<accession>A0A6L9QNB0</accession>
<evidence type="ECO:0000256" key="2">
    <source>
        <dbReference type="ARBA" id="ARBA00022630"/>
    </source>
</evidence>
<dbReference type="InterPro" id="IPR002563">
    <property type="entry name" value="Flavin_Rdtase-like_dom"/>
</dbReference>
<reference evidence="5 6" key="1">
    <citation type="submission" date="2020-01" db="EMBL/GenBank/DDBJ databases">
        <title>Insect and environment-associated Actinomycetes.</title>
        <authorList>
            <person name="Currrie C."/>
            <person name="Chevrette M."/>
            <person name="Carlson C."/>
            <person name="Stubbendieck R."/>
            <person name="Wendt-Pienkowski E."/>
        </authorList>
    </citation>
    <scope>NUCLEOTIDE SEQUENCE [LARGE SCALE GENOMIC DNA]</scope>
    <source>
        <strain evidence="5 6">SID10258</strain>
    </source>
</reference>
<evidence type="ECO:0000256" key="3">
    <source>
        <dbReference type="ARBA" id="ARBA00038054"/>
    </source>
</evidence>
<dbReference type="GO" id="GO:0016646">
    <property type="term" value="F:oxidoreductase activity, acting on the CH-NH group of donors, NAD or NADP as acceptor"/>
    <property type="evidence" value="ECO:0007669"/>
    <property type="project" value="UniProtKB-ARBA"/>
</dbReference>
<dbReference type="Gene3D" id="2.30.110.10">
    <property type="entry name" value="Electron Transport, Fmn-binding Protein, Chain A"/>
    <property type="match status" value="1"/>
</dbReference>
<gene>
    <name evidence="5" type="ORF">G3I70_31040</name>
</gene>
<protein>
    <submittedName>
        <fullName evidence="5">Flavin reductase family protein</fullName>
    </submittedName>
</protein>
<keyword evidence="2" id="KW-0285">Flavoprotein</keyword>
<evidence type="ECO:0000256" key="1">
    <source>
        <dbReference type="ARBA" id="ARBA00001917"/>
    </source>
</evidence>
<comment type="cofactor">
    <cofactor evidence="1">
        <name>FMN</name>
        <dbReference type="ChEBI" id="CHEBI:58210"/>
    </cofactor>
</comment>
<dbReference type="EMBL" id="JAAGLI010000843">
    <property type="protein sequence ID" value="NEA26905.1"/>
    <property type="molecule type" value="Genomic_DNA"/>
</dbReference>
<comment type="caution">
    <text evidence="5">The sequence shown here is derived from an EMBL/GenBank/DDBJ whole genome shotgun (WGS) entry which is preliminary data.</text>
</comment>
<proteinExistence type="inferred from homology"/>
<dbReference type="RefSeq" id="WP_163060960.1">
    <property type="nucleotide sequence ID" value="NZ_JAAGLI010000843.1"/>
</dbReference>
<sequence length="215" mass="22959">MSTIASACSPAEAAAGHLHITPSILYFGTPVVLLTTENDDASANLAPMSSAWALGQVVVLGLGASGHTAANLSVRPDLVINLPAPHQWEAVERLAPLTGSNPMPPHKEDAFRFEPAKFEAAGLSPEPSHVVRPPRVAECPIQMEARAARVQPDATGTFVIAEAHVLKVHADPRIVVPGTQHIAPAEWSPLIYNFRHYFGLGPELGHTFRSETPRT</sequence>
<evidence type="ECO:0000313" key="6">
    <source>
        <dbReference type="Proteomes" id="UP000475532"/>
    </source>
</evidence>
<evidence type="ECO:0000259" key="4">
    <source>
        <dbReference type="Pfam" id="PF01613"/>
    </source>
</evidence>
<name>A0A6L9QNB0_9ACTN</name>
<dbReference type="Proteomes" id="UP000475532">
    <property type="component" value="Unassembled WGS sequence"/>
</dbReference>
<dbReference type="Pfam" id="PF01613">
    <property type="entry name" value="Flavin_Reduct"/>
    <property type="match status" value="1"/>
</dbReference>
<dbReference type="InterPro" id="IPR012349">
    <property type="entry name" value="Split_barrel_FMN-bd"/>
</dbReference>
<dbReference type="AlphaFoldDB" id="A0A6L9QNB0"/>
<dbReference type="PANTHER" id="PTHR43567">
    <property type="entry name" value="FLAVOREDOXIN-RELATED-RELATED"/>
    <property type="match status" value="1"/>
</dbReference>
<dbReference type="GO" id="GO:0010181">
    <property type="term" value="F:FMN binding"/>
    <property type="evidence" value="ECO:0007669"/>
    <property type="project" value="InterPro"/>
</dbReference>
<comment type="similarity">
    <text evidence="3">Belongs to the flavoredoxin family.</text>
</comment>
<feature type="domain" description="Flavin reductase like" evidence="4">
    <location>
        <begin position="27"/>
        <end position="200"/>
    </location>
</feature>
<evidence type="ECO:0000313" key="5">
    <source>
        <dbReference type="EMBL" id="NEA26905.1"/>
    </source>
</evidence>
<dbReference type="PANTHER" id="PTHR43567:SF1">
    <property type="entry name" value="FLAVOREDOXIN"/>
    <property type="match status" value="1"/>
</dbReference>
<organism evidence="5 6">
    <name type="scientific">Actinomadura bangladeshensis</name>
    <dbReference type="NCBI Taxonomy" id="453573"/>
    <lineage>
        <taxon>Bacteria</taxon>
        <taxon>Bacillati</taxon>
        <taxon>Actinomycetota</taxon>
        <taxon>Actinomycetes</taxon>
        <taxon>Streptosporangiales</taxon>
        <taxon>Thermomonosporaceae</taxon>
        <taxon>Actinomadura</taxon>
    </lineage>
</organism>
<dbReference type="SUPFAM" id="SSF50475">
    <property type="entry name" value="FMN-binding split barrel"/>
    <property type="match status" value="1"/>
</dbReference>